<dbReference type="InterPro" id="IPR032808">
    <property type="entry name" value="DoxX"/>
</dbReference>
<organism evidence="6 7">
    <name type="scientific">Trebonia kvetii</name>
    <dbReference type="NCBI Taxonomy" id="2480626"/>
    <lineage>
        <taxon>Bacteria</taxon>
        <taxon>Bacillati</taxon>
        <taxon>Actinomycetota</taxon>
        <taxon>Actinomycetes</taxon>
        <taxon>Streptosporangiales</taxon>
        <taxon>Treboniaceae</taxon>
        <taxon>Trebonia</taxon>
    </lineage>
</organism>
<evidence type="ECO:0000256" key="5">
    <source>
        <dbReference type="SAM" id="Phobius"/>
    </source>
</evidence>
<feature type="transmembrane region" description="Helical" evidence="5">
    <location>
        <begin position="6"/>
        <end position="25"/>
    </location>
</feature>
<comment type="subcellular location">
    <subcellularLocation>
        <location evidence="1">Membrane</location>
        <topology evidence="1">Multi-pass membrane protein</topology>
    </subcellularLocation>
</comment>
<name>A0A6P2C0L2_9ACTN</name>
<evidence type="ECO:0000256" key="1">
    <source>
        <dbReference type="ARBA" id="ARBA00004141"/>
    </source>
</evidence>
<gene>
    <name evidence="6" type="ORF">EAS64_21195</name>
</gene>
<proteinExistence type="predicted"/>
<dbReference type="Proteomes" id="UP000460272">
    <property type="component" value="Unassembled WGS sequence"/>
</dbReference>
<comment type="caution">
    <text evidence="6">The sequence shown here is derived from an EMBL/GenBank/DDBJ whole genome shotgun (WGS) entry which is preliminary data.</text>
</comment>
<dbReference type="AlphaFoldDB" id="A0A6P2C0L2"/>
<dbReference type="RefSeq" id="WP_145855307.1">
    <property type="nucleotide sequence ID" value="NZ_RPFW01000004.1"/>
</dbReference>
<reference evidence="6 7" key="1">
    <citation type="submission" date="2018-11" db="EMBL/GenBank/DDBJ databases">
        <title>Trebonia kvetii gen.nov., sp.nov., a novel acidophilic actinobacterium, and proposal of the new actinobacterial family Treboniaceae fam. nov.</title>
        <authorList>
            <person name="Rapoport D."/>
            <person name="Sagova-Mareckova M."/>
            <person name="Sedlacek I."/>
            <person name="Provaznik J."/>
            <person name="Kralova S."/>
            <person name="Pavlinic D."/>
            <person name="Benes V."/>
            <person name="Kopecky J."/>
        </authorList>
    </citation>
    <scope>NUCLEOTIDE SEQUENCE [LARGE SCALE GENOMIC DNA]</scope>
    <source>
        <strain evidence="6 7">15Tr583</strain>
    </source>
</reference>
<keyword evidence="3 5" id="KW-1133">Transmembrane helix</keyword>
<feature type="transmembrane region" description="Helical" evidence="5">
    <location>
        <begin position="97"/>
        <end position="116"/>
    </location>
</feature>
<dbReference type="Pfam" id="PF13564">
    <property type="entry name" value="DoxX_2"/>
    <property type="match status" value="1"/>
</dbReference>
<keyword evidence="4 5" id="KW-0472">Membrane</keyword>
<evidence type="ECO:0000256" key="3">
    <source>
        <dbReference type="ARBA" id="ARBA00022989"/>
    </source>
</evidence>
<dbReference type="OrthoDB" id="3790625at2"/>
<keyword evidence="7" id="KW-1185">Reference proteome</keyword>
<accession>A0A6P2C0L2</accession>
<protein>
    <submittedName>
        <fullName evidence="6">DoxX family protein</fullName>
    </submittedName>
</protein>
<feature type="transmembrane region" description="Helical" evidence="5">
    <location>
        <begin position="71"/>
        <end position="90"/>
    </location>
</feature>
<evidence type="ECO:0000256" key="4">
    <source>
        <dbReference type="ARBA" id="ARBA00023136"/>
    </source>
</evidence>
<dbReference type="EMBL" id="RPFW01000004">
    <property type="protein sequence ID" value="TVZ02983.1"/>
    <property type="molecule type" value="Genomic_DNA"/>
</dbReference>
<sequence>MNILLWIVAGVLAAMFLLAGAMKVATPKEKLLGTMKWAKTWPEPRLKALGAVEVLGAIGLILPRALNIAPVLTPIAAVGCAIVMFGATITHFRMKDYTGIAMPAVLLILAIVVAAGRF</sequence>
<dbReference type="GO" id="GO:0016020">
    <property type="term" value="C:membrane"/>
    <property type="evidence" value="ECO:0007669"/>
    <property type="project" value="UniProtKB-SubCell"/>
</dbReference>
<evidence type="ECO:0000313" key="6">
    <source>
        <dbReference type="EMBL" id="TVZ02983.1"/>
    </source>
</evidence>
<evidence type="ECO:0000256" key="2">
    <source>
        <dbReference type="ARBA" id="ARBA00022692"/>
    </source>
</evidence>
<evidence type="ECO:0000313" key="7">
    <source>
        <dbReference type="Proteomes" id="UP000460272"/>
    </source>
</evidence>
<keyword evidence="2 5" id="KW-0812">Transmembrane</keyword>